<dbReference type="AlphaFoldDB" id="A0A0E9LVS9"/>
<accession>A0A0E9LVS9</accession>
<keyword evidence="2" id="KW-1185">Reference proteome</keyword>
<evidence type="ECO:0000313" key="1">
    <source>
        <dbReference type="EMBL" id="GAO29398.1"/>
    </source>
</evidence>
<name>A0A0E9LVS9_9BACT</name>
<dbReference type="Proteomes" id="UP000032900">
    <property type="component" value="Unassembled WGS sequence"/>
</dbReference>
<evidence type="ECO:0008006" key="3">
    <source>
        <dbReference type="Google" id="ProtNLM"/>
    </source>
</evidence>
<gene>
    <name evidence="1" type="ORF">JCM15548_11579</name>
</gene>
<protein>
    <recommendedName>
        <fullName evidence="3">DUF4382 domain-containing protein</fullName>
    </recommendedName>
</protein>
<proteinExistence type="predicted"/>
<reference evidence="1 2" key="1">
    <citation type="journal article" date="2015" name="Microbes Environ.">
        <title>Distribution and evolution of nitrogen fixation genes in the phylum bacteroidetes.</title>
        <authorList>
            <person name="Inoue J."/>
            <person name="Oshima K."/>
            <person name="Suda W."/>
            <person name="Sakamoto M."/>
            <person name="Iino T."/>
            <person name="Noda S."/>
            <person name="Hongoh Y."/>
            <person name="Hattori M."/>
            <person name="Ohkuma M."/>
        </authorList>
    </citation>
    <scope>NUCLEOTIDE SEQUENCE [LARGE SCALE GENOMIC DNA]</scope>
    <source>
        <strain evidence="1">JCM 15548</strain>
    </source>
</reference>
<dbReference type="RefSeq" id="WP_062123664.1">
    <property type="nucleotide sequence ID" value="NZ_BAZW01000008.1"/>
</dbReference>
<dbReference type="STRING" id="1236989.JCM15548_11579"/>
<organism evidence="1 2">
    <name type="scientific">Geofilum rubicundum JCM 15548</name>
    <dbReference type="NCBI Taxonomy" id="1236989"/>
    <lineage>
        <taxon>Bacteria</taxon>
        <taxon>Pseudomonadati</taxon>
        <taxon>Bacteroidota</taxon>
        <taxon>Bacteroidia</taxon>
        <taxon>Marinilabiliales</taxon>
        <taxon>Marinilabiliaceae</taxon>
        <taxon>Geofilum</taxon>
    </lineage>
</organism>
<comment type="caution">
    <text evidence="1">The sequence shown here is derived from an EMBL/GenBank/DDBJ whole genome shotgun (WGS) entry which is preliminary data.</text>
</comment>
<dbReference type="EMBL" id="BAZW01000008">
    <property type="protein sequence ID" value="GAO29398.1"/>
    <property type="molecule type" value="Genomic_DNA"/>
</dbReference>
<evidence type="ECO:0000313" key="2">
    <source>
        <dbReference type="Proteomes" id="UP000032900"/>
    </source>
</evidence>
<dbReference type="OrthoDB" id="1114340at2"/>
<sequence length="261" mass="29023">MPLLLVLITLGGCEKEDFTLPVEFTLNFGLLNEPVLGGAVVIDEVAIELSEISIQGYREQGSDVFLSRSFEQGKSFTVSSSSSASAEVLDIPQGVYNPISFSFTFKPDEAEDDLMEDIQDWLEDQAEGDDLEDLQEDLGDVIQDYLEDTRPCLMVKGKLNHNGQIKHIVVVVNDPLTMQIHGKRKNGSSEISLDKNIVNEGSLQFNPSYWFSVITAPILDEAFVGRMDGEAYILLSKHINSPIYNAVFNRIEESTVLIINE</sequence>